<feature type="non-terminal residue" evidence="1">
    <location>
        <position position="83"/>
    </location>
</feature>
<protein>
    <submittedName>
        <fullName evidence="1">Uncharacterized protein</fullName>
    </submittedName>
</protein>
<dbReference type="Proteomes" id="UP001206925">
    <property type="component" value="Unassembled WGS sequence"/>
</dbReference>
<accession>A0AAD5GZ59</accession>
<name>A0AAD5GZ59_AMBAR</name>
<sequence>LFGSSIVRVVVGINISIPVDFLHGRNGGLNIKEESDIRDEFCELYTTHFHPRLLHASLRICLYDTIDANNFTRRMKGKSEADE</sequence>
<dbReference type="AlphaFoldDB" id="A0AAD5GZ59"/>
<keyword evidence="2" id="KW-1185">Reference proteome</keyword>
<reference evidence="1" key="1">
    <citation type="submission" date="2022-06" db="EMBL/GenBank/DDBJ databases">
        <title>Uncovering the hologenomic basis of an extraordinary plant invasion.</title>
        <authorList>
            <person name="Bieker V.C."/>
            <person name="Martin M.D."/>
            <person name="Gilbert T."/>
            <person name="Hodgins K."/>
            <person name="Battlay P."/>
            <person name="Petersen B."/>
            <person name="Wilson J."/>
        </authorList>
    </citation>
    <scope>NUCLEOTIDE SEQUENCE</scope>
    <source>
        <strain evidence="1">AA19_3_7</strain>
        <tissue evidence="1">Leaf</tissue>
    </source>
</reference>
<gene>
    <name evidence="1" type="ORF">M8C21_025053</name>
</gene>
<proteinExistence type="predicted"/>
<dbReference type="EMBL" id="JAMZMK010000244">
    <property type="protein sequence ID" value="KAI7756868.1"/>
    <property type="molecule type" value="Genomic_DNA"/>
</dbReference>
<evidence type="ECO:0000313" key="1">
    <source>
        <dbReference type="EMBL" id="KAI7756868.1"/>
    </source>
</evidence>
<evidence type="ECO:0000313" key="2">
    <source>
        <dbReference type="Proteomes" id="UP001206925"/>
    </source>
</evidence>
<comment type="caution">
    <text evidence="1">The sequence shown here is derived from an EMBL/GenBank/DDBJ whole genome shotgun (WGS) entry which is preliminary data.</text>
</comment>
<organism evidence="1 2">
    <name type="scientific">Ambrosia artemisiifolia</name>
    <name type="common">Common ragweed</name>
    <dbReference type="NCBI Taxonomy" id="4212"/>
    <lineage>
        <taxon>Eukaryota</taxon>
        <taxon>Viridiplantae</taxon>
        <taxon>Streptophyta</taxon>
        <taxon>Embryophyta</taxon>
        <taxon>Tracheophyta</taxon>
        <taxon>Spermatophyta</taxon>
        <taxon>Magnoliopsida</taxon>
        <taxon>eudicotyledons</taxon>
        <taxon>Gunneridae</taxon>
        <taxon>Pentapetalae</taxon>
        <taxon>asterids</taxon>
        <taxon>campanulids</taxon>
        <taxon>Asterales</taxon>
        <taxon>Asteraceae</taxon>
        <taxon>Asteroideae</taxon>
        <taxon>Heliantheae alliance</taxon>
        <taxon>Heliantheae</taxon>
        <taxon>Ambrosia</taxon>
    </lineage>
</organism>